<protein>
    <submittedName>
        <fullName evidence="2">Uncharacterized protein</fullName>
    </submittedName>
</protein>
<dbReference type="Proteomes" id="UP000286954">
    <property type="component" value="Chromosome"/>
</dbReference>
<keyword evidence="1" id="KW-1133">Transmembrane helix</keyword>
<reference evidence="2 3" key="1">
    <citation type="submission" date="2016-12" db="EMBL/GenBank/DDBJ databases">
        <title>The genome of dimorphic prosthecate Glycocaulis alkaliphilus 6b-8t, isolated from crude oil dictates its adaptability in petroleum environments.</title>
        <authorList>
            <person name="Wu X.-L."/>
            <person name="Geng S."/>
        </authorList>
    </citation>
    <scope>NUCLEOTIDE SEQUENCE [LARGE SCALE GENOMIC DNA]</scope>
    <source>
        <strain evidence="2 3">6B-8</strain>
    </source>
</reference>
<keyword evidence="1" id="KW-0812">Transmembrane</keyword>
<organism evidence="2 3">
    <name type="scientific">Glycocaulis alkaliphilus</name>
    <dbReference type="NCBI Taxonomy" id="1434191"/>
    <lineage>
        <taxon>Bacteria</taxon>
        <taxon>Pseudomonadati</taxon>
        <taxon>Pseudomonadota</taxon>
        <taxon>Alphaproteobacteria</taxon>
        <taxon>Maricaulales</taxon>
        <taxon>Maricaulaceae</taxon>
        <taxon>Glycocaulis</taxon>
    </lineage>
</organism>
<keyword evidence="1" id="KW-0472">Membrane</keyword>
<evidence type="ECO:0000313" key="2">
    <source>
        <dbReference type="EMBL" id="AZU04466.1"/>
    </source>
</evidence>
<proteinExistence type="predicted"/>
<evidence type="ECO:0000313" key="3">
    <source>
        <dbReference type="Proteomes" id="UP000286954"/>
    </source>
</evidence>
<name>A0A3T0EBC0_9PROT</name>
<feature type="transmembrane region" description="Helical" evidence="1">
    <location>
        <begin position="20"/>
        <end position="40"/>
    </location>
</feature>
<dbReference type="KEGG" id="gak:X907_1943"/>
<gene>
    <name evidence="2" type="ORF">X907_1943</name>
</gene>
<feature type="transmembrane region" description="Helical" evidence="1">
    <location>
        <begin position="52"/>
        <end position="78"/>
    </location>
</feature>
<feature type="transmembrane region" description="Helical" evidence="1">
    <location>
        <begin position="90"/>
        <end position="107"/>
    </location>
</feature>
<dbReference type="AlphaFoldDB" id="A0A3T0EBC0"/>
<accession>A0A3T0EBC0</accession>
<keyword evidence="3" id="KW-1185">Reference proteome</keyword>
<sequence length="117" mass="12680">MLIAFINTSIVYVFSSAGRSLPVLFIATTGIFLLTGGLVWSVGIDGLLPGQFALVLSSVVIASVSCLVMMVLASRAVIRSRPDKQEALDGVMIFFWIAFSLIGLFLLSREARERKIV</sequence>
<dbReference type="EMBL" id="CP018911">
    <property type="protein sequence ID" value="AZU04466.1"/>
    <property type="molecule type" value="Genomic_DNA"/>
</dbReference>
<evidence type="ECO:0000256" key="1">
    <source>
        <dbReference type="SAM" id="Phobius"/>
    </source>
</evidence>